<protein>
    <submittedName>
        <fullName evidence="2">Uncharacterized protein</fullName>
    </submittedName>
</protein>
<gene>
    <name evidence="2" type="ORF">C7212DRAFT_340392</name>
</gene>
<accession>A0A317SZI1</accession>
<feature type="compositionally biased region" description="Basic residues" evidence="1">
    <location>
        <begin position="313"/>
        <end position="323"/>
    </location>
</feature>
<dbReference type="AlphaFoldDB" id="A0A317SZI1"/>
<dbReference type="EMBL" id="PYWC01000012">
    <property type="protein sequence ID" value="PWW78847.1"/>
    <property type="molecule type" value="Genomic_DNA"/>
</dbReference>
<reference evidence="2 3" key="1">
    <citation type="submission" date="2018-03" db="EMBL/GenBank/DDBJ databases">
        <title>Genomes of Pezizomycetes fungi and the evolution of truffles.</title>
        <authorList>
            <person name="Murat C."/>
            <person name="Payen T."/>
            <person name="Noel B."/>
            <person name="Kuo A."/>
            <person name="Martin F.M."/>
        </authorList>
    </citation>
    <scope>NUCLEOTIDE SEQUENCE [LARGE SCALE GENOMIC DNA]</scope>
    <source>
        <strain evidence="2">091103-1</strain>
    </source>
</reference>
<proteinExistence type="predicted"/>
<dbReference type="Proteomes" id="UP000246991">
    <property type="component" value="Unassembled WGS sequence"/>
</dbReference>
<feature type="compositionally biased region" description="Polar residues" evidence="1">
    <location>
        <begin position="364"/>
        <end position="383"/>
    </location>
</feature>
<organism evidence="2 3">
    <name type="scientific">Tuber magnatum</name>
    <name type="common">white Piedmont truffle</name>
    <dbReference type="NCBI Taxonomy" id="42249"/>
    <lineage>
        <taxon>Eukaryota</taxon>
        <taxon>Fungi</taxon>
        <taxon>Dikarya</taxon>
        <taxon>Ascomycota</taxon>
        <taxon>Pezizomycotina</taxon>
        <taxon>Pezizomycetes</taxon>
        <taxon>Pezizales</taxon>
        <taxon>Tuberaceae</taxon>
        <taxon>Tuber</taxon>
    </lineage>
</organism>
<keyword evidence="3" id="KW-1185">Reference proteome</keyword>
<sequence length="462" mass="52255">MTLIQTARRPSVRYDFDLQEFPDRPTSPAGPFRFRLRTTSIRRLVCSRTPGHENDGNVYWCKRVSLFPSPATYGPEYSTWRTTAKHNMERKQIFGYRDATPAQWAAIQAYALTVESIASNGMSPHWGVNTARGRLFTKCLNFLLKDIAKKHSRMLTSLGLVVAPTPPPAITATAATAGNDCKPPQTVRDRLVLRVHALSAFGRVVAHVVGYRHLIGTKRYGTILLLDNLEEPLPISEMIPILSSRHVRIWWGLSPPNEPMDFLFRCHRDPGDPGTPPPHGQPYGNRNNRGTPDKEEVEEQQEQEARWGEMGGRRRKMMRKRRGPGGEDNDEEDKDGDAVRRPVGEDDDDDDDFVRWPGRFVPATKQNTQRNKQKTRPPSQVKQASLYPADSNSHILSPSGRILAAVIGDRLKENSRTICLDGHQHPLRVQPSRKNKRQRTPPHQSHPETHQPQPAAQPPTPR</sequence>
<evidence type="ECO:0000256" key="1">
    <source>
        <dbReference type="SAM" id="MobiDB-lite"/>
    </source>
</evidence>
<feature type="compositionally biased region" description="Basic residues" evidence="1">
    <location>
        <begin position="431"/>
        <end position="440"/>
    </location>
</feature>
<feature type="region of interest" description="Disordered" evidence="1">
    <location>
        <begin position="417"/>
        <end position="462"/>
    </location>
</feature>
<evidence type="ECO:0000313" key="3">
    <source>
        <dbReference type="Proteomes" id="UP000246991"/>
    </source>
</evidence>
<feature type="region of interest" description="Disordered" evidence="1">
    <location>
        <begin position="264"/>
        <end position="397"/>
    </location>
</feature>
<name>A0A317SZI1_9PEZI</name>
<dbReference type="OrthoDB" id="5441250at2759"/>
<evidence type="ECO:0000313" key="2">
    <source>
        <dbReference type="EMBL" id="PWW78847.1"/>
    </source>
</evidence>
<comment type="caution">
    <text evidence="2">The sequence shown here is derived from an EMBL/GenBank/DDBJ whole genome shotgun (WGS) entry which is preliminary data.</text>
</comment>